<keyword evidence="2" id="KW-0472">Membrane</keyword>
<proteinExistence type="predicted"/>
<dbReference type="InterPro" id="IPR036514">
    <property type="entry name" value="SGNH_hydro_sf"/>
</dbReference>
<protein>
    <submittedName>
        <fullName evidence="4">SGNH/GDSL hydrolase family protein</fullName>
    </submittedName>
</protein>
<evidence type="ECO:0000259" key="3">
    <source>
        <dbReference type="Pfam" id="PF13472"/>
    </source>
</evidence>
<keyword evidence="1" id="KW-0175">Coiled coil</keyword>
<gene>
    <name evidence="4" type="ORF">E1963_04975</name>
</gene>
<evidence type="ECO:0000313" key="4">
    <source>
        <dbReference type="EMBL" id="TDA22742.1"/>
    </source>
</evidence>
<keyword evidence="2" id="KW-1133">Transmembrane helix</keyword>
<keyword evidence="5" id="KW-1185">Reference proteome</keyword>
<accession>A0A4R4FGA6</accession>
<evidence type="ECO:0000313" key="5">
    <source>
        <dbReference type="Proteomes" id="UP000295710"/>
    </source>
</evidence>
<feature type="domain" description="SGNH hydrolase-type esterase" evidence="3">
    <location>
        <begin position="113"/>
        <end position="261"/>
    </location>
</feature>
<dbReference type="Proteomes" id="UP000295710">
    <property type="component" value="Unassembled WGS sequence"/>
</dbReference>
<dbReference type="GO" id="GO:0016787">
    <property type="term" value="F:hydrolase activity"/>
    <property type="evidence" value="ECO:0007669"/>
    <property type="project" value="UniProtKB-KW"/>
</dbReference>
<name>A0A4R4FGA6_9FIRM</name>
<keyword evidence="2" id="KW-0812">Transmembrane</keyword>
<reference evidence="4 5" key="1">
    <citation type="journal article" date="2016" name="Nat. Microbiol.">
        <title>The Mouse Intestinal Bacterial Collection (miBC) provides host-specific insight into cultured diversity and functional potential of the gut microbiota.</title>
        <authorList>
            <person name="Lagkouvardos I."/>
            <person name="Pukall R."/>
            <person name="Abt B."/>
            <person name="Foesel B.U."/>
            <person name="Meier-Kolthoff J.P."/>
            <person name="Kumar N."/>
            <person name="Bresciani A."/>
            <person name="Martinez I."/>
            <person name="Just S."/>
            <person name="Ziegler C."/>
            <person name="Brugiroux S."/>
            <person name="Garzetti D."/>
            <person name="Wenning M."/>
            <person name="Bui T.P."/>
            <person name="Wang J."/>
            <person name="Hugenholtz F."/>
            <person name="Plugge C.M."/>
            <person name="Peterson D.A."/>
            <person name="Hornef M.W."/>
            <person name="Baines J.F."/>
            <person name="Smidt H."/>
            <person name="Walter J."/>
            <person name="Kristiansen K."/>
            <person name="Nielsen H.B."/>
            <person name="Haller D."/>
            <person name="Overmann J."/>
            <person name="Stecher B."/>
            <person name="Clavel T."/>
        </authorList>
    </citation>
    <scope>NUCLEOTIDE SEQUENCE [LARGE SCALE GENOMIC DNA]</scope>
    <source>
        <strain evidence="4 5">DSM 28560</strain>
    </source>
</reference>
<feature type="transmembrane region" description="Helical" evidence="2">
    <location>
        <begin position="33"/>
        <end position="54"/>
    </location>
</feature>
<dbReference type="EMBL" id="SMMX01000003">
    <property type="protein sequence ID" value="TDA22742.1"/>
    <property type="molecule type" value="Genomic_DNA"/>
</dbReference>
<keyword evidence="4" id="KW-0378">Hydrolase</keyword>
<evidence type="ECO:0000256" key="1">
    <source>
        <dbReference type="SAM" id="Coils"/>
    </source>
</evidence>
<dbReference type="AlphaFoldDB" id="A0A4R4FGA6"/>
<dbReference type="Pfam" id="PF13472">
    <property type="entry name" value="Lipase_GDSL_2"/>
    <property type="match status" value="1"/>
</dbReference>
<comment type="caution">
    <text evidence="4">The sequence shown here is derived from an EMBL/GenBank/DDBJ whole genome shotgun (WGS) entry which is preliminary data.</text>
</comment>
<feature type="coiled-coil region" evidence="1">
    <location>
        <begin position="71"/>
        <end position="101"/>
    </location>
</feature>
<dbReference type="InterPro" id="IPR013830">
    <property type="entry name" value="SGNH_hydro"/>
</dbReference>
<dbReference type="Gene3D" id="3.40.50.1110">
    <property type="entry name" value="SGNH hydrolase"/>
    <property type="match status" value="1"/>
</dbReference>
<dbReference type="SUPFAM" id="SSF52266">
    <property type="entry name" value="SGNH hydrolase"/>
    <property type="match status" value="1"/>
</dbReference>
<evidence type="ECO:0000256" key="2">
    <source>
        <dbReference type="SAM" id="Phobius"/>
    </source>
</evidence>
<sequence>MQAIRRFCTKEKSVIVKDENRKKWSKGEEQDKILRMAVIVVVVLLIIGSIIVAVKLLNPRVDITKGTEKLKELEQADLKAAESKVEELEEAERAADEERKSRPVNERFANCLVLGDSITQGLYEFGIMDQSLVIAEKGAEVTRPEETGTMDMIRRAEEAKPKCLFLTFGMNDVEAARGDASAFAEGYGKVLDEIKSSMPDTKVYVNCVLPADKQAIEKNEWYGSIPQYNERLKALCEEKDVIFIDNTGLVKDEYYADDGIHQAPDYYPGWVENMAEAADL</sequence>
<organism evidence="4 5">
    <name type="scientific">Extibacter muris</name>
    <dbReference type="NCBI Taxonomy" id="1796622"/>
    <lineage>
        <taxon>Bacteria</taxon>
        <taxon>Bacillati</taxon>
        <taxon>Bacillota</taxon>
        <taxon>Clostridia</taxon>
        <taxon>Lachnospirales</taxon>
        <taxon>Lachnospiraceae</taxon>
        <taxon>Extibacter</taxon>
    </lineage>
</organism>